<gene>
    <name evidence="1" type="ORF">LOK49_LG13G01255</name>
</gene>
<reference evidence="1 2" key="1">
    <citation type="journal article" date="2022" name="Plant J.">
        <title>Chromosome-level genome of Camellia lanceoleosa provides a valuable resource for understanding genome evolution and self-incompatibility.</title>
        <authorList>
            <person name="Gong W."/>
            <person name="Xiao S."/>
            <person name="Wang L."/>
            <person name="Liao Z."/>
            <person name="Chang Y."/>
            <person name="Mo W."/>
            <person name="Hu G."/>
            <person name="Li W."/>
            <person name="Zhao G."/>
            <person name="Zhu H."/>
            <person name="Hu X."/>
            <person name="Ji K."/>
            <person name="Xiang X."/>
            <person name="Song Q."/>
            <person name="Yuan D."/>
            <person name="Jin S."/>
            <person name="Zhang L."/>
        </authorList>
    </citation>
    <scope>NUCLEOTIDE SEQUENCE [LARGE SCALE GENOMIC DNA]</scope>
    <source>
        <strain evidence="1">SQ_2022a</strain>
    </source>
</reference>
<proteinExistence type="predicted"/>
<sequence length="659" mass="74992">MDCQENFKAEPLSEEEAWDLFKGKLGQHTTLSPEVKNIAMSVAAKCSGLPLGIITMAASMRGVNDICEWRSVFEELKDLQLCFLYYALYPEDCKIERNELIGSCLLESCKDNGGNRCVMMHDLIRDMALKITNECRPRFMVKAGLGLKEIPDEQDWIEDLDKVSLMKNAIAEIRCGQSLRCHKLWTLILKDNPLKRIANSFFECMHALQFLDLSENYVIVELPNSISNLENLTTLLLRRCHSLTYVPPLEKLTALRELDLSWTRIKRVPQGVDRLVNLENLNMAWTKQLELIPSGTLGKLSHLQHVKLHCESGPVKIKAKEFEGLKGLKEFVVQLDVNYGYNQLVKYLQGCEQPLKKYSLQLRRPKSPKFLSEVDKFESNYCKVVKLGERARIGEGENSILLPYDLQLLEIEGCSFKSRCLCDAFPSLHWNAIDLKYCGIRTCSGIECIESLSSSTPSHNDQEEAKEASDDDLQGESRCVPFQNLEILYLYKLRDFRGLCLGFEVIAPPHCIFSSLKKLYISSCPKIKSLFTPFPVDDEEGLGTSFFCNNDDDNHHDTLITLPKLRVLSLCNLPELKSMCEGKMVCNSIEVIVVQDCPKLKRLSFSLPIVNGQLSAPKALNAIKIDYNMEWWESLEWDDPNAKDVLQPFVRFYGPHSGC</sequence>
<evidence type="ECO:0000313" key="1">
    <source>
        <dbReference type="EMBL" id="KAI7988482.1"/>
    </source>
</evidence>
<accession>A0ACC0FI82</accession>
<name>A0ACC0FI82_9ERIC</name>
<comment type="caution">
    <text evidence="1">The sequence shown here is derived from an EMBL/GenBank/DDBJ whole genome shotgun (WGS) entry which is preliminary data.</text>
</comment>
<dbReference type="EMBL" id="CM045771">
    <property type="protein sequence ID" value="KAI7988482.1"/>
    <property type="molecule type" value="Genomic_DNA"/>
</dbReference>
<keyword evidence="2" id="KW-1185">Reference proteome</keyword>
<dbReference type="Proteomes" id="UP001060215">
    <property type="component" value="Chromosome 14"/>
</dbReference>
<organism evidence="1 2">
    <name type="scientific">Camellia lanceoleosa</name>
    <dbReference type="NCBI Taxonomy" id="1840588"/>
    <lineage>
        <taxon>Eukaryota</taxon>
        <taxon>Viridiplantae</taxon>
        <taxon>Streptophyta</taxon>
        <taxon>Embryophyta</taxon>
        <taxon>Tracheophyta</taxon>
        <taxon>Spermatophyta</taxon>
        <taxon>Magnoliopsida</taxon>
        <taxon>eudicotyledons</taxon>
        <taxon>Gunneridae</taxon>
        <taxon>Pentapetalae</taxon>
        <taxon>asterids</taxon>
        <taxon>Ericales</taxon>
        <taxon>Theaceae</taxon>
        <taxon>Camellia</taxon>
    </lineage>
</organism>
<protein>
    <submittedName>
        <fullName evidence="1">Disease resistance protein</fullName>
    </submittedName>
</protein>
<evidence type="ECO:0000313" key="2">
    <source>
        <dbReference type="Proteomes" id="UP001060215"/>
    </source>
</evidence>